<dbReference type="InterPro" id="IPR042099">
    <property type="entry name" value="ANL_N_sf"/>
</dbReference>
<dbReference type="OrthoDB" id="10253869at2759"/>
<evidence type="ECO:0000259" key="6">
    <source>
        <dbReference type="Pfam" id="PF00501"/>
    </source>
</evidence>
<reference evidence="8 9" key="1">
    <citation type="journal article" date="2018" name="Sci. Rep.">
        <title>Genomic signatures of local adaptation to the degree of environmental predictability in rotifers.</title>
        <authorList>
            <person name="Franch-Gras L."/>
            <person name="Hahn C."/>
            <person name="Garcia-Roger E.M."/>
            <person name="Carmona M.J."/>
            <person name="Serra M."/>
            <person name="Gomez A."/>
        </authorList>
    </citation>
    <scope>NUCLEOTIDE SEQUENCE [LARGE SCALE GENOMIC DNA]</scope>
    <source>
        <strain evidence="8">HYR1</strain>
    </source>
</reference>
<dbReference type="Pfam" id="PF00501">
    <property type="entry name" value="AMP-binding"/>
    <property type="match status" value="1"/>
</dbReference>
<comment type="catalytic activity">
    <reaction evidence="5">
        <text>butanoate + ATP + CoA = butanoyl-CoA + AMP + diphosphate</text>
        <dbReference type="Rhea" id="RHEA:46172"/>
        <dbReference type="ChEBI" id="CHEBI:17968"/>
        <dbReference type="ChEBI" id="CHEBI:30616"/>
        <dbReference type="ChEBI" id="CHEBI:33019"/>
        <dbReference type="ChEBI" id="CHEBI:57287"/>
        <dbReference type="ChEBI" id="CHEBI:57371"/>
        <dbReference type="ChEBI" id="CHEBI:456215"/>
    </reaction>
    <physiologicalReaction direction="left-to-right" evidence="5">
        <dbReference type="Rhea" id="RHEA:46173"/>
    </physiologicalReaction>
</comment>
<keyword evidence="9" id="KW-1185">Reference proteome</keyword>
<evidence type="ECO:0000259" key="7">
    <source>
        <dbReference type="Pfam" id="PF16177"/>
    </source>
</evidence>
<name>A0A3M7P0Q2_BRAPC</name>
<evidence type="ECO:0000256" key="3">
    <source>
        <dbReference type="ARBA" id="ARBA00040004"/>
    </source>
</evidence>
<evidence type="ECO:0000256" key="5">
    <source>
        <dbReference type="ARBA" id="ARBA00047935"/>
    </source>
</evidence>
<dbReference type="STRING" id="10195.A0A3M7P0Q2"/>
<evidence type="ECO:0000256" key="1">
    <source>
        <dbReference type="ARBA" id="ARBA00006432"/>
    </source>
</evidence>
<feature type="domain" description="AMP-dependent synthetase/ligase" evidence="6">
    <location>
        <begin position="92"/>
        <end position="378"/>
    </location>
</feature>
<dbReference type="InterPro" id="IPR000873">
    <property type="entry name" value="AMP-dep_synth/lig_dom"/>
</dbReference>
<dbReference type="AlphaFoldDB" id="A0A3M7P0Q2"/>
<evidence type="ECO:0000256" key="4">
    <source>
        <dbReference type="ARBA" id="ARBA00042755"/>
    </source>
</evidence>
<dbReference type="InterPro" id="IPR020845">
    <property type="entry name" value="AMP-binding_CS"/>
</dbReference>
<dbReference type="EC" id="6.2.1.1" evidence="2"/>
<comment type="similarity">
    <text evidence="1">Belongs to the ATP-dependent AMP-binding enzyme family.</text>
</comment>
<feature type="non-terminal residue" evidence="8">
    <location>
        <position position="384"/>
    </location>
</feature>
<dbReference type="EMBL" id="REGN01014312">
    <property type="protein sequence ID" value="RMZ92782.1"/>
    <property type="molecule type" value="Genomic_DNA"/>
</dbReference>
<evidence type="ECO:0000313" key="9">
    <source>
        <dbReference type="Proteomes" id="UP000276133"/>
    </source>
</evidence>
<evidence type="ECO:0000313" key="8">
    <source>
        <dbReference type="EMBL" id="RMZ92782.1"/>
    </source>
</evidence>
<gene>
    <name evidence="8" type="ORF">BpHYR1_029525</name>
</gene>
<dbReference type="InterPro" id="IPR032387">
    <property type="entry name" value="ACAS_N"/>
</dbReference>
<proteinExistence type="inferred from homology"/>
<dbReference type="PANTHER" id="PTHR43347:SF3">
    <property type="entry name" value="ACYL-COA SYNTHETASE SHORT-CHAIN FAMILY MEMBER 3, MITOCHONDRIAL"/>
    <property type="match status" value="1"/>
</dbReference>
<dbReference type="GO" id="GO:0005759">
    <property type="term" value="C:mitochondrial matrix"/>
    <property type="evidence" value="ECO:0007669"/>
    <property type="project" value="TreeGrafter"/>
</dbReference>
<comment type="caution">
    <text evidence="8">The sequence shown here is derived from an EMBL/GenBank/DDBJ whole genome shotgun (WGS) entry which is preliminary data.</text>
</comment>
<dbReference type="GO" id="GO:0003987">
    <property type="term" value="F:acetate-CoA ligase activity"/>
    <property type="evidence" value="ECO:0007669"/>
    <property type="project" value="UniProtKB-EC"/>
</dbReference>
<protein>
    <recommendedName>
        <fullName evidence="3">Acyl-CoA synthetase short-chain family member 3, mitochondrial</fullName>
        <ecNumber evidence="2">6.2.1.1</ecNumber>
    </recommendedName>
    <alternativeName>
        <fullName evidence="4">Acetate--CoA ligase 3</fullName>
    </alternativeName>
</protein>
<dbReference type="SUPFAM" id="SSF56801">
    <property type="entry name" value="Acetyl-CoA synthetase-like"/>
    <property type="match status" value="1"/>
</dbReference>
<feature type="domain" description="Acetyl-coenzyme A synthetase N-terminal" evidence="7">
    <location>
        <begin position="29"/>
        <end position="83"/>
    </location>
</feature>
<accession>A0A3M7P0Q2</accession>
<dbReference type="PANTHER" id="PTHR43347">
    <property type="entry name" value="ACYL-COA SYNTHETASE"/>
    <property type="match status" value="1"/>
</dbReference>
<dbReference type="PROSITE" id="PS00455">
    <property type="entry name" value="AMP_BINDING"/>
    <property type="match status" value="1"/>
</dbReference>
<organism evidence="8 9">
    <name type="scientific">Brachionus plicatilis</name>
    <name type="common">Marine rotifer</name>
    <name type="synonym">Brachionus muelleri</name>
    <dbReference type="NCBI Taxonomy" id="10195"/>
    <lineage>
        <taxon>Eukaryota</taxon>
        <taxon>Metazoa</taxon>
        <taxon>Spiralia</taxon>
        <taxon>Gnathifera</taxon>
        <taxon>Rotifera</taxon>
        <taxon>Eurotatoria</taxon>
        <taxon>Monogononta</taxon>
        <taxon>Pseudotrocha</taxon>
        <taxon>Ploima</taxon>
        <taxon>Brachionidae</taxon>
        <taxon>Brachionus</taxon>
    </lineage>
</organism>
<dbReference type="Pfam" id="PF16177">
    <property type="entry name" value="ACAS_N"/>
    <property type="match status" value="1"/>
</dbReference>
<dbReference type="Proteomes" id="UP000276133">
    <property type="component" value="Unassembled WGS sequence"/>
</dbReference>
<dbReference type="Gene3D" id="3.40.50.12780">
    <property type="entry name" value="N-terminal domain of ligase-like"/>
    <property type="match status" value="1"/>
</dbReference>
<evidence type="ECO:0000256" key="2">
    <source>
        <dbReference type="ARBA" id="ARBA00013275"/>
    </source>
</evidence>
<dbReference type="GO" id="GO:0050218">
    <property type="term" value="F:propionate-CoA ligase activity"/>
    <property type="evidence" value="ECO:0007669"/>
    <property type="project" value="TreeGrafter"/>
</dbReference>
<sequence length="384" mass="43187">MKNFVLIKNLVKNFTFSSACRTTRLNSTYSQEYKRSLSNPEEYWNEKKNLIEWFTEPTQILDKSNSPFEKWYANGSLNATYNCLDYHVKNGFGDQDALIHDSPLTNTIKKISYKELLNEVSLFAGVLSNYGVKKGDRVLIYMPMIPQAVTVMLASARIGAIHSLVFGGFASKELSVRINHAKPKIIVSANTGVEPGRLINYKELLDAAVEMSEHKPKKCIFYNREMFPEVDFKNNRDLYLNYEKEISKAKPHDCIPVDSNFPLYLLYTSGTTGLPKGVVRMTAGYLIALKNSMSKVYGTNPGETFCAFSDLGWTVGHSYICYGPLAARNTAILYEGKPVGTPDSGSWFRVLSEHKVVSAFAPTAIRAIKQQDPEAKLAKKYNLD</sequence>